<dbReference type="Gene3D" id="2.60.210.10">
    <property type="entry name" value="Apoptosis, Tumor Necrosis Factor Receptor Associated Protein 2, Chain A"/>
    <property type="match status" value="2"/>
</dbReference>
<dbReference type="InterPro" id="IPR000210">
    <property type="entry name" value="BTB/POZ_dom"/>
</dbReference>
<accession>A0A087TUM9</accession>
<dbReference type="Proteomes" id="UP000054359">
    <property type="component" value="Unassembled WGS sequence"/>
</dbReference>
<dbReference type="InterPro" id="IPR008974">
    <property type="entry name" value="TRAF-like"/>
</dbReference>
<feature type="domain" description="MATH" evidence="2">
    <location>
        <begin position="8"/>
        <end position="132"/>
    </location>
</feature>
<dbReference type="GO" id="GO:0030163">
    <property type="term" value="P:protein catabolic process"/>
    <property type="evidence" value="ECO:0007669"/>
    <property type="project" value="UniProtKB-ARBA"/>
</dbReference>
<dbReference type="InterPro" id="IPR011333">
    <property type="entry name" value="SKP1/BTB/POZ_sf"/>
</dbReference>
<dbReference type="SMART" id="SM00225">
    <property type="entry name" value="BTB"/>
    <property type="match status" value="2"/>
</dbReference>
<keyword evidence="4" id="KW-1185">Reference proteome</keyword>
<dbReference type="CDD" id="cd18186">
    <property type="entry name" value="BTB_POZ_ZBTB_KLHL-like"/>
    <property type="match status" value="2"/>
</dbReference>
<dbReference type="SUPFAM" id="SSF54695">
    <property type="entry name" value="POZ domain"/>
    <property type="match status" value="2"/>
</dbReference>
<organism evidence="3 4">
    <name type="scientific">Stegodyphus mimosarum</name>
    <name type="common">African social velvet spider</name>
    <dbReference type="NCBI Taxonomy" id="407821"/>
    <lineage>
        <taxon>Eukaryota</taxon>
        <taxon>Metazoa</taxon>
        <taxon>Ecdysozoa</taxon>
        <taxon>Arthropoda</taxon>
        <taxon>Chelicerata</taxon>
        <taxon>Arachnida</taxon>
        <taxon>Araneae</taxon>
        <taxon>Araneomorphae</taxon>
        <taxon>Entelegynae</taxon>
        <taxon>Eresoidea</taxon>
        <taxon>Eresidae</taxon>
        <taxon>Stegodyphus</taxon>
    </lineage>
</organism>
<name>A0A087TUM9_STEMI</name>
<feature type="non-terminal residue" evidence="3">
    <location>
        <position position="568"/>
    </location>
</feature>
<dbReference type="OrthoDB" id="6359816at2759"/>
<sequence>MAEQTDDKFTFTWIIENFSMCHLPKGQFFESLSFVIHSVPSIKWCIELYPNGYRNENYIAVYLRRDDDSVGVCNIKYSIQGLDSNEKVIFSCLEKDAAVFETKMSRGYYDAAKREPLCHSLINDILIIKCVMEPAFETKEQEIFASIPYKNGLFTDIILRAGDTIYKLHKAVLSARWPKLLEKLDAEKSSELALDIKSEVLEAMIEYVYTGKLDCSKPKILGDLYAAATRYELLNLQSTPIVALKVRTQFNIKKISFHWPIENFTTLAKDTVLYSHVFSVSLPNPCRWYLILHLRENAIANTSFHISICKVRNTEPKPVFVKSKIAFNEQNSSENKHFFPDNESWKCAEFSENISINPQDVLLLECEFIFSDCKYFSEITESFCAFTTSINCHNFSSDLRNLYETGQFSDARITVGSEVFFVHKCILCARSSVFSRMFQTKMTEAKNDTIEISDVDPNVMEKMLSYMYSGYLEDMEDSVEELYSLANRYDVPSLRKKCSNFLKSNFTFGNVCNILQLADLHSDSDLFNSALDFISDHAKDVFSTDHWIKITKCNFMAKLLQDLVLKIK</sequence>
<dbReference type="OMA" id="HISICKV"/>
<dbReference type="CDD" id="cd00121">
    <property type="entry name" value="MATH"/>
    <property type="match status" value="1"/>
</dbReference>
<dbReference type="PROSITE" id="PS50144">
    <property type="entry name" value="MATH"/>
    <property type="match status" value="1"/>
</dbReference>
<evidence type="ECO:0000259" key="2">
    <source>
        <dbReference type="PROSITE" id="PS50144"/>
    </source>
</evidence>
<feature type="domain" description="BTB" evidence="1">
    <location>
        <begin position="155"/>
        <end position="217"/>
    </location>
</feature>
<evidence type="ECO:0000313" key="3">
    <source>
        <dbReference type="EMBL" id="KFM68818.1"/>
    </source>
</evidence>
<dbReference type="Gene3D" id="3.30.710.10">
    <property type="entry name" value="Potassium Channel Kv1.1, Chain A"/>
    <property type="match status" value="2"/>
</dbReference>
<proteinExistence type="predicted"/>
<dbReference type="PROSITE" id="PS50097">
    <property type="entry name" value="BTB"/>
    <property type="match status" value="2"/>
</dbReference>
<dbReference type="PANTHER" id="PTHR24413">
    <property type="entry name" value="SPECKLE-TYPE POZ PROTEIN"/>
    <property type="match status" value="1"/>
</dbReference>
<gene>
    <name evidence="3" type="ORF">X975_18422</name>
</gene>
<dbReference type="STRING" id="407821.A0A087TUM9"/>
<reference evidence="3 4" key="1">
    <citation type="submission" date="2013-11" db="EMBL/GenBank/DDBJ databases">
        <title>Genome sequencing of Stegodyphus mimosarum.</title>
        <authorList>
            <person name="Bechsgaard J."/>
        </authorList>
    </citation>
    <scope>NUCLEOTIDE SEQUENCE [LARGE SCALE GENOMIC DNA]</scope>
</reference>
<evidence type="ECO:0000259" key="1">
    <source>
        <dbReference type="PROSITE" id="PS50097"/>
    </source>
</evidence>
<dbReference type="AlphaFoldDB" id="A0A087TUM9"/>
<dbReference type="InterPro" id="IPR002083">
    <property type="entry name" value="MATH/TRAF_dom"/>
</dbReference>
<feature type="domain" description="BTB" evidence="1">
    <location>
        <begin position="409"/>
        <end position="476"/>
    </location>
</feature>
<evidence type="ECO:0000313" key="4">
    <source>
        <dbReference type="Proteomes" id="UP000054359"/>
    </source>
</evidence>
<dbReference type="Pfam" id="PF22486">
    <property type="entry name" value="MATH_2"/>
    <property type="match status" value="1"/>
</dbReference>
<dbReference type="Gene3D" id="1.25.40.420">
    <property type="match status" value="1"/>
</dbReference>
<dbReference type="EMBL" id="KK116805">
    <property type="protein sequence ID" value="KFM68818.1"/>
    <property type="molecule type" value="Genomic_DNA"/>
</dbReference>
<dbReference type="Pfam" id="PF00651">
    <property type="entry name" value="BTB"/>
    <property type="match status" value="2"/>
</dbReference>
<protein>
    <submittedName>
        <fullName evidence="3">Speckle-type POZ protein B</fullName>
    </submittedName>
</protein>
<dbReference type="SUPFAM" id="SSF49599">
    <property type="entry name" value="TRAF domain-like"/>
    <property type="match status" value="2"/>
</dbReference>